<organism evidence="1 2">
    <name type="scientific">Tannerella sp. oral taxon BU063 isolate Cell 8/11</name>
    <dbReference type="NCBI Taxonomy" id="1411915"/>
    <lineage>
        <taxon>Bacteria</taxon>
        <taxon>Pseudomonadati</taxon>
        <taxon>Bacteroidota</taxon>
        <taxon>Bacteroidia</taxon>
        <taxon>Bacteroidales</taxon>
        <taxon>Tannerellaceae</taxon>
        <taxon>Tannerella</taxon>
    </lineage>
</organism>
<evidence type="ECO:0000313" key="2">
    <source>
        <dbReference type="Proteomes" id="UP000034980"/>
    </source>
</evidence>
<evidence type="ECO:0000313" key="1">
    <source>
        <dbReference type="EMBL" id="ETK12774.1"/>
    </source>
</evidence>
<dbReference type="AlphaFoldDB" id="W2CZY8"/>
<dbReference type="Proteomes" id="UP000034980">
    <property type="component" value="Unassembled WGS sequence"/>
</dbReference>
<name>W2CZY8_9BACT</name>
<sequence length="195" mass="22895">MIQERIKAHYPHHLTVEKRLTTEKSIYVADHSLATQGDRNVELVDDPSQVSIEHFTLNNPPGMTITGLPFSQKSFRRADGQFASQCECVIYPKEGDEESWICFVELKYREKSTKNRRNLMKARRQLLRTQACYRCKQVIDKRNTCYLFASLPLQTEPFLHFTLTQSYLTDLKHRFNIVLRFKNSAEVLNHTMLRV</sequence>
<gene>
    <name evidence="1" type="ORF">T235_07410</name>
</gene>
<protein>
    <submittedName>
        <fullName evidence="1">Uncharacterized protein</fullName>
    </submittedName>
</protein>
<reference evidence="1 2" key="1">
    <citation type="submission" date="2013-11" db="EMBL/GenBank/DDBJ databases">
        <title>Single cell genomics of uncultured Tannerella BU063 (oral taxon 286).</title>
        <authorList>
            <person name="Beall C.J."/>
            <person name="Campbell A.G."/>
            <person name="Griffen A.L."/>
            <person name="Podar M."/>
            <person name="Leys E.J."/>
        </authorList>
    </citation>
    <scope>NUCLEOTIDE SEQUENCE [LARGE SCALE GENOMIC DNA]</scope>
    <source>
        <strain evidence="1">Cell 8/11</strain>
    </source>
</reference>
<dbReference type="PATRIC" id="fig|1411915.3.peg.609"/>
<proteinExistence type="predicted"/>
<comment type="caution">
    <text evidence="1">The sequence shown here is derived from an EMBL/GenBank/DDBJ whole genome shotgun (WGS) entry which is preliminary data.</text>
</comment>
<accession>W2CZY8</accession>
<dbReference type="EMBL" id="AYYF01001066">
    <property type="protein sequence ID" value="ETK12774.1"/>
    <property type="molecule type" value="Genomic_DNA"/>
</dbReference>